<evidence type="ECO:0000256" key="1">
    <source>
        <dbReference type="SAM" id="MobiDB-lite"/>
    </source>
</evidence>
<proteinExistence type="predicted"/>
<reference evidence="2 3" key="1">
    <citation type="submission" date="2020-04" db="EMBL/GenBank/DDBJ databases">
        <authorList>
            <person name="Klaysubun C."/>
            <person name="Duangmal K."/>
            <person name="Lipun K."/>
        </authorList>
    </citation>
    <scope>NUCLEOTIDE SEQUENCE [LARGE SCALE GENOMIC DNA]</scope>
    <source>
        <strain evidence="2 3">JCM 11839</strain>
    </source>
</reference>
<sequence>MPLVRGSEQGADGRPGVAWERPGAPGHPQPTGVITAPEDERHGGVQGAQHVAYDRLGARPGLDLPPGASRREVTVVEALRERHEVQATGPAHDEFTVYLGPRPDRAFRQEFAVTTCQ</sequence>
<evidence type="ECO:0000313" key="3">
    <source>
        <dbReference type="Proteomes" id="UP001296706"/>
    </source>
</evidence>
<dbReference type="RefSeq" id="WP_169398555.1">
    <property type="nucleotide sequence ID" value="NZ_BAAAJH010000005.1"/>
</dbReference>
<protein>
    <submittedName>
        <fullName evidence="2">Uncharacterized protein</fullName>
    </submittedName>
</protein>
<feature type="region of interest" description="Disordered" evidence="1">
    <location>
        <begin position="1"/>
        <end position="47"/>
    </location>
</feature>
<evidence type="ECO:0000313" key="2">
    <source>
        <dbReference type="EMBL" id="NMH80503.1"/>
    </source>
</evidence>
<accession>A0ABX1RJF6</accession>
<name>A0ABX1RJF6_9PSEU</name>
<dbReference type="Proteomes" id="UP001296706">
    <property type="component" value="Unassembled WGS sequence"/>
</dbReference>
<organism evidence="2 3">
    <name type="scientific">Pseudonocardia xinjiangensis</name>
    <dbReference type="NCBI Taxonomy" id="75289"/>
    <lineage>
        <taxon>Bacteria</taxon>
        <taxon>Bacillati</taxon>
        <taxon>Actinomycetota</taxon>
        <taxon>Actinomycetes</taxon>
        <taxon>Pseudonocardiales</taxon>
        <taxon>Pseudonocardiaceae</taxon>
        <taxon>Pseudonocardia</taxon>
    </lineage>
</organism>
<comment type="caution">
    <text evidence="2">The sequence shown here is derived from an EMBL/GenBank/DDBJ whole genome shotgun (WGS) entry which is preliminary data.</text>
</comment>
<gene>
    <name evidence="2" type="ORF">HF577_25885</name>
</gene>
<dbReference type="EMBL" id="JAAXKY010000104">
    <property type="protein sequence ID" value="NMH80503.1"/>
    <property type="molecule type" value="Genomic_DNA"/>
</dbReference>
<keyword evidence="3" id="KW-1185">Reference proteome</keyword>